<dbReference type="InterPro" id="IPR056167">
    <property type="entry name" value="A-sol_ELP1"/>
</dbReference>
<dbReference type="AlphaFoldDB" id="A0ABD2ZNQ1"/>
<reference evidence="2 3" key="1">
    <citation type="submission" date="2024-11" db="EMBL/GenBank/DDBJ databases">
        <title>A near-complete genome assembly of Cinchona calisaya.</title>
        <authorList>
            <person name="Lian D.C."/>
            <person name="Zhao X.W."/>
            <person name="Wei L."/>
        </authorList>
    </citation>
    <scope>NUCLEOTIDE SEQUENCE [LARGE SCALE GENOMIC DNA]</scope>
    <source>
        <tissue evidence="2">Nenye</tissue>
    </source>
</reference>
<protein>
    <recommendedName>
        <fullName evidence="1">ELP1 alpha-solenoid domain-containing protein</fullName>
    </recommendedName>
</protein>
<dbReference type="EMBL" id="JBJUIK010000008">
    <property type="protein sequence ID" value="KAL3521060.1"/>
    <property type="molecule type" value="Genomic_DNA"/>
</dbReference>
<dbReference type="PANTHER" id="PTHR12747:SF0">
    <property type="entry name" value="ELONGATOR COMPLEX PROTEIN 1"/>
    <property type="match status" value="1"/>
</dbReference>
<comment type="caution">
    <text evidence="2">The sequence shown here is derived from an EMBL/GenBank/DDBJ whole genome shotgun (WGS) entry which is preliminary data.</text>
</comment>
<sequence>MNTLVQGCFRDALFMVRRHRIEFNVIVDHCGWKAFLQSAPEFVKQVNNLSCIIEFVCSIKNENVMETLYKDYISLPCQKELNIVESGYSNDSDINSKISAYWL</sequence>
<dbReference type="PANTHER" id="PTHR12747">
    <property type="entry name" value="ELONGATOR COMPLEX PROTEIN 1"/>
    <property type="match status" value="1"/>
</dbReference>
<dbReference type="Pfam" id="PF23925">
    <property type="entry name" value="A-sol_ELP1"/>
    <property type="match status" value="1"/>
</dbReference>
<evidence type="ECO:0000313" key="2">
    <source>
        <dbReference type="EMBL" id="KAL3521060.1"/>
    </source>
</evidence>
<gene>
    <name evidence="2" type="ORF">ACH5RR_019209</name>
</gene>
<keyword evidence="3" id="KW-1185">Reference proteome</keyword>
<organism evidence="2 3">
    <name type="scientific">Cinchona calisaya</name>
    <dbReference type="NCBI Taxonomy" id="153742"/>
    <lineage>
        <taxon>Eukaryota</taxon>
        <taxon>Viridiplantae</taxon>
        <taxon>Streptophyta</taxon>
        <taxon>Embryophyta</taxon>
        <taxon>Tracheophyta</taxon>
        <taxon>Spermatophyta</taxon>
        <taxon>Magnoliopsida</taxon>
        <taxon>eudicotyledons</taxon>
        <taxon>Gunneridae</taxon>
        <taxon>Pentapetalae</taxon>
        <taxon>asterids</taxon>
        <taxon>lamiids</taxon>
        <taxon>Gentianales</taxon>
        <taxon>Rubiaceae</taxon>
        <taxon>Cinchonoideae</taxon>
        <taxon>Cinchoneae</taxon>
        <taxon>Cinchona</taxon>
    </lineage>
</organism>
<dbReference type="Proteomes" id="UP001630127">
    <property type="component" value="Unassembled WGS sequence"/>
</dbReference>
<dbReference type="InterPro" id="IPR006849">
    <property type="entry name" value="Elp1"/>
</dbReference>
<accession>A0ABD2ZNQ1</accession>
<feature type="domain" description="ELP1 alpha-solenoid" evidence="1">
    <location>
        <begin position="4"/>
        <end position="76"/>
    </location>
</feature>
<evidence type="ECO:0000313" key="3">
    <source>
        <dbReference type="Proteomes" id="UP001630127"/>
    </source>
</evidence>
<evidence type="ECO:0000259" key="1">
    <source>
        <dbReference type="Pfam" id="PF23925"/>
    </source>
</evidence>
<name>A0ABD2ZNQ1_9GENT</name>
<proteinExistence type="predicted"/>